<dbReference type="PROSITE" id="PS00787">
    <property type="entry name" value="CHORISMATE_SYNTHASE_1"/>
    <property type="match status" value="1"/>
</dbReference>
<dbReference type="RefSeq" id="WP_124397930.1">
    <property type="nucleotide sequence ID" value="NZ_BHZE01000012.1"/>
</dbReference>
<evidence type="ECO:0000256" key="4">
    <source>
        <dbReference type="ARBA" id="ARBA00022605"/>
    </source>
</evidence>
<dbReference type="GO" id="GO:0004107">
    <property type="term" value="F:chorismate synthase activity"/>
    <property type="evidence" value="ECO:0007669"/>
    <property type="project" value="UniProtKB-UniRule"/>
</dbReference>
<keyword evidence="5 7" id="KW-0057">Aromatic amino acid biosynthesis</keyword>
<proteinExistence type="inferred from homology"/>
<comment type="catalytic activity">
    <reaction evidence="7 8">
        <text>5-O-(1-carboxyvinyl)-3-phosphoshikimate = chorismate + phosphate</text>
        <dbReference type="Rhea" id="RHEA:21020"/>
        <dbReference type="ChEBI" id="CHEBI:29748"/>
        <dbReference type="ChEBI" id="CHEBI:43474"/>
        <dbReference type="ChEBI" id="CHEBI:57701"/>
        <dbReference type="EC" id="4.2.3.5"/>
    </reaction>
</comment>
<organism evidence="9 10">
    <name type="scientific">Thermaurantimonas aggregans</name>
    <dbReference type="NCBI Taxonomy" id="2173829"/>
    <lineage>
        <taxon>Bacteria</taxon>
        <taxon>Pseudomonadati</taxon>
        <taxon>Bacteroidota</taxon>
        <taxon>Flavobacteriia</taxon>
        <taxon>Flavobacteriales</taxon>
        <taxon>Schleiferiaceae</taxon>
        <taxon>Thermaurantimonas</taxon>
    </lineage>
</organism>
<dbReference type="EC" id="4.2.3.5" evidence="3 7"/>
<evidence type="ECO:0000256" key="5">
    <source>
        <dbReference type="ARBA" id="ARBA00023141"/>
    </source>
</evidence>
<dbReference type="PANTHER" id="PTHR21085">
    <property type="entry name" value="CHORISMATE SYNTHASE"/>
    <property type="match status" value="1"/>
</dbReference>
<evidence type="ECO:0000256" key="3">
    <source>
        <dbReference type="ARBA" id="ARBA00013036"/>
    </source>
</evidence>
<feature type="binding site" evidence="7">
    <location>
        <position position="319"/>
    </location>
    <ligand>
        <name>FMN</name>
        <dbReference type="ChEBI" id="CHEBI:58210"/>
    </ligand>
</feature>
<comment type="caution">
    <text evidence="9">The sequence shown here is derived from an EMBL/GenBank/DDBJ whole genome shotgun (WGS) entry which is preliminary data.</text>
</comment>
<evidence type="ECO:0000256" key="1">
    <source>
        <dbReference type="ARBA" id="ARBA00005044"/>
    </source>
</evidence>
<evidence type="ECO:0000256" key="8">
    <source>
        <dbReference type="RuleBase" id="RU000605"/>
    </source>
</evidence>
<dbReference type="InterPro" id="IPR020541">
    <property type="entry name" value="Chorismate_synthase_CS"/>
</dbReference>
<comment type="similarity">
    <text evidence="2 7 8">Belongs to the chorismate synthase family.</text>
</comment>
<dbReference type="NCBIfam" id="TIGR00033">
    <property type="entry name" value="aroC"/>
    <property type="match status" value="1"/>
</dbReference>
<dbReference type="Pfam" id="PF01264">
    <property type="entry name" value="Chorismate_synt"/>
    <property type="match status" value="1"/>
</dbReference>
<feature type="binding site" evidence="7">
    <location>
        <begin position="237"/>
        <end position="238"/>
    </location>
    <ligand>
        <name>FMN</name>
        <dbReference type="ChEBI" id="CHEBI:58210"/>
    </ligand>
</feature>
<dbReference type="AlphaFoldDB" id="A0A401XLJ8"/>
<dbReference type="GO" id="GO:0005829">
    <property type="term" value="C:cytosol"/>
    <property type="evidence" value="ECO:0007669"/>
    <property type="project" value="TreeGrafter"/>
</dbReference>
<dbReference type="GO" id="GO:0009073">
    <property type="term" value="P:aromatic amino acid family biosynthetic process"/>
    <property type="evidence" value="ECO:0007669"/>
    <property type="project" value="UniProtKB-KW"/>
</dbReference>
<dbReference type="PROSITE" id="PS00788">
    <property type="entry name" value="CHORISMATE_SYNTHASE_2"/>
    <property type="match status" value="1"/>
</dbReference>
<dbReference type="CDD" id="cd07304">
    <property type="entry name" value="Chorismate_synthase"/>
    <property type="match status" value="1"/>
</dbReference>
<dbReference type="PIRSF" id="PIRSF001456">
    <property type="entry name" value="Chorismate_synth"/>
    <property type="match status" value="1"/>
</dbReference>
<comment type="pathway">
    <text evidence="1 7 8">Metabolic intermediate biosynthesis; chorismate biosynthesis; chorismate from D-erythrose 4-phosphate and phosphoenolpyruvate: step 7/7.</text>
</comment>
<evidence type="ECO:0000256" key="6">
    <source>
        <dbReference type="ARBA" id="ARBA00023239"/>
    </source>
</evidence>
<dbReference type="Gene3D" id="3.60.150.10">
    <property type="entry name" value="Chorismate synthase AroC"/>
    <property type="match status" value="1"/>
</dbReference>
<evidence type="ECO:0000256" key="2">
    <source>
        <dbReference type="ARBA" id="ARBA00008014"/>
    </source>
</evidence>
<feature type="binding site" evidence="7">
    <location>
        <begin position="293"/>
        <end position="297"/>
    </location>
    <ligand>
        <name>FMN</name>
        <dbReference type="ChEBI" id="CHEBI:58210"/>
    </ligand>
</feature>
<dbReference type="NCBIfam" id="NF003793">
    <property type="entry name" value="PRK05382.1"/>
    <property type="match status" value="1"/>
</dbReference>
<dbReference type="SUPFAM" id="SSF103263">
    <property type="entry name" value="Chorismate synthase, AroC"/>
    <property type="match status" value="1"/>
</dbReference>
<keyword evidence="6 7" id="KW-0456">Lyase</keyword>
<dbReference type="EMBL" id="BHZE01000012">
    <property type="protein sequence ID" value="GCD77864.1"/>
    <property type="molecule type" value="Genomic_DNA"/>
</dbReference>
<dbReference type="InterPro" id="IPR000453">
    <property type="entry name" value="Chorismate_synth"/>
</dbReference>
<name>A0A401XLJ8_9FLAO</name>
<feature type="binding site" evidence="7">
    <location>
        <position position="47"/>
    </location>
    <ligand>
        <name>NADP(+)</name>
        <dbReference type="ChEBI" id="CHEBI:58349"/>
    </ligand>
</feature>
<comment type="cofactor">
    <cofactor evidence="7 8">
        <name>FMNH2</name>
        <dbReference type="ChEBI" id="CHEBI:57618"/>
    </cofactor>
    <text evidence="7 8">Reduced FMN (FMNH(2)).</text>
</comment>
<dbReference type="UniPathway" id="UPA00053">
    <property type="reaction ID" value="UER00090"/>
</dbReference>
<comment type="subunit">
    <text evidence="7">Homotetramer.</text>
</comment>
<dbReference type="InterPro" id="IPR035904">
    <property type="entry name" value="Chorismate_synth_AroC_sf"/>
</dbReference>
<evidence type="ECO:0000313" key="10">
    <source>
        <dbReference type="Proteomes" id="UP000286715"/>
    </source>
</evidence>
<keyword evidence="7" id="KW-0274">FAD</keyword>
<dbReference type="GO" id="GO:0010181">
    <property type="term" value="F:FMN binding"/>
    <property type="evidence" value="ECO:0007669"/>
    <property type="project" value="TreeGrafter"/>
</dbReference>
<protein>
    <recommendedName>
        <fullName evidence="3 7">Chorismate synthase</fullName>
        <shortName evidence="7">CS</shortName>
        <ecNumber evidence="3 7">4.2.3.5</ecNumber>
    </recommendedName>
    <alternativeName>
        <fullName evidence="7">5-enolpyruvylshikimate-3-phosphate phospholyase</fullName>
    </alternativeName>
</protein>
<comment type="caution">
    <text evidence="7">Lacks conserved residue(s) required for the propagation of feature annotation.</text>
</comment>
<sequence length="353" mass="38234">MSNTFGRILRLTTFGESHGPAIGGVLDGFPAGVFIDFNRIRYQLSRRRPGQSAVTTARNEVDEPEFLSGIFEGKSTGAPIAFLIRNADKRSADYESLRQVFRPGHADETYTAKYGHRDHRGGGRSSARETANWVLAGALAAHLLPQVEVLAYTSQIGDVRLPEDAAFSPEDVDKYSTRMPHVAASTSAEKLITDLKEQGESVGGKVAVRVTGLPAGLGEPIFDKLHARLAHAMMTINATRAFEIGSGTRAASMRGSEHNDMPDDNQTFATNHSGGVLGGISTGRELTFEVTFKPTASIAKEQKALDTEGHVVDLAIPGRHDPCVVPRAVPVVEALTWLVLADFYLLNRIHTLY</sequence>
<dbReference type="PANTHER" id="PTHR21085:SF0">
    <property type="entry name" value="CHORISMATE SYNTHASE"/>
    <property type="match status" value="1"/>
</dbReference>
<gene>
    <name evidence="7 9" type="primary">aroC</name>
    <name evidence="9" type="ORF">JCM31826_13460</name>
</gene>
<feature type="binding site" evidence="7">
    <location>
        <position position="278"/>
    </location>
    <ligand>
        <name>FMN</name>
        <dbReference type="ChEBI" id="CHEBI:58210"/>
    </ligand>
</feature>
<dbReference type="GO" id="GO:0009423">
    <property type="term" value="P:chorismate biosynthetic process"/>
    <property type="evidence" value="ECO:0007669"/>
    <property type="project" value="UniProtKB-UniRule"/>
</dbReference>
<keyword evidence="4 7" id="KW-0028">Amino-acid biosynthesis</keyword>
<keyword evidence="10" id="KW-1185">Reference proteome</keyword>
<evidence type="ECO:0000256" key="7">
    <source>
        <dbReference type="HAMAP-Rule" id="MF_00300"/>
    </source>
</evidence>
<dbReference type="OrthoDB" id="9771806at2"/>
<dbReference type="Proteomes" id="UP000286715">
    <property type="component" value="Unassembled WGS sequence"/>
</dbReference>
<reference evidence="9 10" key="1">
    <citation type="submission" date="2018-11" db="EMBL/GenBank/DDBJ databases">
        <title>Schleiferia aggregans sp. nov., a moderately thermophilic heterotrophic bacterium isolated from microbial mats at a terrestrial hot spring.</title>
        <authorList>
            <person name="Iino T."/>
            <person name="Ohkuma M."/>
            <person name="Haruta S."/>
        </authorList>
    </citation>
    <scope>NUCLEOTIDE SEQUENCE [LARGE SCALE GENOMIC DNA]</scope>
    <source>
        <strain evidence="9 10">LA</strain>
    </source>
</reference>
<evidence type="ECO:0000313" key="9">
    <source>
        <dbReference type="EMBL" id="GCD77864.1"/>
    </source>
</evidence>
<dbReference type="GO" id="GO:0008652">
    <property type="term" value="P:amino acid biosynthetic process"/>
    <property type="evidence" value="ECO:0007669"/>
    <property type="project" value="UniProtKB-KW"/>
</dbReference>
<comment type="function">
    <text evidence="7">Catalyzes the anti-1,4-elimination of the C-3 phosphate and the C-6 proR hydrogen from 5-enolpyruvylshikimate-3-phosphate (EPSP) to yield chorismate, which is the branch point compound that serves as the starting substrate for the three terminal pathways of aromatic amino acid biosynthesis. This reaction introduces a second double bond into the aromatic ring system.</text>
</comment>
<keyword evidence="7" id="KW-0288">FMN</keyword>
<keyword evidence="7" id="KW-0285">Flavoprotein</keyword>
<dbReference type="HAMAP" id="MF_00300">
    <property type="entry name" value="Chorismate_synth"/>
    <property type="match status" value="1"/>
</dbReference>
<keyword evidence="7" id="KW-0521">NADP</keyword>
<dbReference type="PROSITE" id="PS00789">
    <property type="entry name" value="CHORISMATE_SYNTHASE_3"/>
    <property type="match status" value="1"/>
</dbReference>
<accession>A0A401XLJ8</accession>
<feature type="binding site" evidence="7">
    <location>
        <begin position="124"/>
        <end position="126"/>
    </location>
    <ligand>
        <name>FMN</name>
        <dbReference type="ChEBI" id="CHEBI:58210"/>
    </ligand>
</feature>